<evidence type="ECO:0000256" key="5">
    <source>
        <dbReference type="ARBA" id="ARBA00022729"/>
    </source>
</evidence>
<evidence type="ECO:0000256" key="7">
    <source>
        <dbReference type="ARBA" id="ARBA00023295"/>
    </source>
</evidence>
<dbReference type="Gene3D" id="2.60.120.260">
    <property type="entry name" value="Galactose-binding domain-like"/>
    <property type="match status" value="1"/>
</dbReference>
<evidence type="ECO:0000256" key="1">
    <source>
        <dbReference type="ARBA" id="ARBA00001678"/>
    </source>
</evidence>
<keyword evidence="7" id="KW-0326">Glycosidase</keyword>
<keyword evidence="4" id="KW-0964">Secreted</keyword>
<dbReference type="InterPro" id="IPR017853">
    <property type="entry name" value="GH"/>
</dbReference>
<keyword evidence="6" id="KW-0378">Hydrolase</keyword>
<evidence type="ECO:0000259" key="8">
    <source>
        <dbReference type="Pfam" id="PF26410"/>
    </source>
</evidence>
<proteinExistence type="predicted"/>
<dbReference type="InterPro" id="IPR001547">
    <property type="entry name" value="Glyco_hydro_5"/>
</dbReference>
<evidence type="ECO:0000256" key="3">
    <source>
        <dbReference type="ARBA" id="ARBA00012706"/>
    </source>
</evidence>
<dbReference type="Proteomes" id="UP000032568">
    <property type="component" value="Chromosome"/>
</dbReference>
<dbReference type="EC" id="3.2.1.78" evidence="3"/>
<evidence type="ECO:0000256" key="4">
    <source>
        <dbReference type="ARBA" id="ARBA00022525"/>
    </source>
</evidence>
<dbReference type="RefSeq" id="WP_053043182.1">
    <property type="nucleotide sequence ID" value="NZ_CP059735.1"/>
</dbReference>
<comment type="subcellular location">
    <subcellularLocation>
        <location evidence="2">Secreted</location>
    </subcellularLocation>
</comment>
<accession>A0AAE9YPY3</accession>
<dbReference type="PANTHER" id="PTHR31451">
    <property type="match status" value="1"/>
</dbReference>
<dbReference type="SUPFAM" id="SSF51445">
    <property type="entry name" value="(Trans)glycosidases"/>
    <property type="match status" value="1"/>
</dbReference>
<evidence type="ECO:0000256" key="2">
    <source>
        <dbReference type="ARBA" id="ARBA00004613"/>
    </source>
</evidence>
<dbReference type="InterPro" id="IPR045053">
    <property type="entry name" value="MAN-like"/>
</dbReference>
<sequence length="1000" mass="110335">MKYNDYNKCKINPTTITGLKNKPGVASSGRRVALSALLAGLLHTSPIYAKTVNFSDSLDNLTKLSQSSGNLSIDSSNAGYFGNDTGRIKRNTNSAEYVVYNLTGDISQVAITAHFWRTEANTGDFILQGSSDGVSYNNLTVSKALQGVGAGNWEQVDLSASIAQSDVKYVKVIFPVLAGGNAWNPQISNISIDYDDGTVDPCASAPGATLTLTDGMETYNKMYHGSGGLLRDVTNTGNFGGDDARLWRFLKNQEYMIYKVDGDISEFTLTSHFWRNDNTVLDIEFYLSKDGVNYQPLNVNNTKYGVGNGSWEKVDYALANITPGYDFIKVVYPLTSDDASSWHPQIGNLVLKYVSNPGNSCDNIAKGGPVSGGSAPKAVPAQYSAKTSFDYYITRDGNNIYDGADLFKFVSFNVPELHVQESPYWGVIDPFEQEDAIKTIAAMGAKVTRTYVLSIFNDQRPERTKVHINIDGNGELVFDEDLFVSMDRMLNYANQHGVRIILPFIDNWSHWGGYQDLAKMRGISAADWWSSAQAKQDYKTIVSYVLNRVNTISGIPYKDDPAIFAWETGNELRDTTDAWTTEMAAYIKSIDSNHLVLDGKDVNISEAAIVDPNVDLISNHYYGGEFTERFYRDFNWVAGRKPFFIGEFGLESTDQVRDTLDKVIAENALGAMVWSLRQHDAYGGFLDHDEWKGIRAYHWPGFSENNAYDEFNMVNLVWQKSYEIQGLAQPAISAPASAPTLLPVTNVGDIRWQGVVNASHYDIERTRTPADNASWQVVGSNIVDGSTAAADMMVQNVVDWTGVSHNNVTVPKLFSDNNTSANTNYYYRVKAKNSSGASGYSNVVMYDGGEVLTTLTDPLADFTLINNHSPNLTLDASNPHYFDNDVSRIKRSSNTSEYLVYDTQASITGFTLTSHFWRTDNVGDFTIALSSDGINYSTYNATVNNAGVNAGNWETVTYSASGIAQNARYLKVTFPLNTSGGSFWHPQLGKVEITHSNSAQ</sequence>
<dbReference type="PANTHER" id="PTHR31451:SF39">
    <property type="entry name" value="MANNAN ENDO-1,4-BETA-MANNOSIDASE 1"/>
    <property type="match status" value="1"/>
</dbReference>
<reference evidence="9 10" key="2">
    <citation type="journal article" date="2022" name="Mar. Drugs">
        <title>Bioassay-Guided Fractionation Leads to the Detection of Cholic Acid Generated by the Rare Thalassomonas sp.</title>
        <authorList>
            <person name="Pheiffer F."/>
            <person name="Schneider Y.K."/>
            <person name="Hansen E.H."/>
            <person name="Andersen J.H."/>
            <person name="Isaksson J."/>
            <person name="Busche T."/>
            <person name="R C."/>
            <person name="Kalinowski J."/>
            <person name="Zyl L.V."/>
            <person name="Trindade M."/>
        </authorList>
    </citation>
    <scope>NUCLEOTIDE SEQUENCE [LARGE SCALE GENOMIC DNA]</scope>
    <source>
        <strain evidence="9 10">A5K-106</strain>
    </source>
</reference>
<dbReference type="Pfam" id="PF26410">
    <property type="entry name" value="GH5_mannosidase"/>
    <property type="match status" value="1"/>
</dbReference>
<dbReference type="EMBL" id="CP059735">
    <property type="protein sequence ID" value="WDD97406.1"/>
    <property type="molecule type" value="Genomic_DNA"/>
</dbReference>
<dbReference type="AlphaFoldDB" id="A0AAE9YPY3"/>
<evidence type="ECO:0000313" key="9">
    <source>
        <dbReference type="EMBL" id="WDD97406.1"/>
    </source>
</evidence>
<dbReference type="GO" id="GO:0005576">
    <property type="term" value="C:extracellular region"/>
    <property type="evidence" value="ECO:0007669"/>
    <property type="project" value="UniProtKB-SubCell"/>
</dbReference>
<dbReference type="Gene3D" id="2.60.40.10">
    <property type="entry name" value="Immunoglobulins"/>
    <property type="match status" value="1"/>
</dbReference>
<evidence type="ECO:0000256" key="6">
    <source>
        <dbReference type="ARBA" id="ARBA00022801"/>
    </source>
</evidence>
<name>A0AAE9YPY3_9GAMM</name>
<dbReference type="Gene3D" id="3.20.20.80">
    <property type="entry name" value="Glycosidases"/>
    <property type="match status" value="1"/>
</dbReference>
<gene>
    <name evidence="9" type="ORF">SG35_019060</name>
</gene>
<protein>
    <recommendedName>
        <fullName evidence="3">mannan endo-1,4-beta-mannosidase</fullName>
        <ecNumber evidence="3">3.2.1.78</ecNumber>
    </recommendedName>
</protein>
<reference evidence="9 10" key="1">
    <citation type="journal article" date="2015" name="Genome Announc.">
        <title>Draft Genome Sequences of Marine Isolates of Thalassomonas viridans and Thalassomonas actiniarum.</title>
        <authorList>
            <person name="Olonade I."/>
            <person name="van Zyl L.J."/>
            <person name="Trindade M."/>
        </authorList>
    </citation>
    <scope>NUCLEOTIDE SEQUENCE [LARGE SCALE GENOMIC DNA]</scope>
    <source>
        <strain evidence="9 10">A5K-106</strain>
    </source>
</reference>
<dbReference type="InterPro" id="IPR013783">
    <property type="entry name" value="Ig-like_fold"/>
</dbReference>
<comment type="catalytic activity">
    <reaction evidence="1">
        <text>Random hydrolysis of (1-&gt;4)-beta-D-mannosidic linkages in mannans, galactomannans and glucomannans.</text>
        <dbReference type="EC" id="3.2.1.78"/>
    </reaction>
</comment>
<keyword evidence="10" id="KW-1185">Reference proteome</keyword>
<keyword evidence="5" id="KW-0732">Signal</keyword>
<evidence type="ECO:0000313" key="10">
    <source>
        <dbReference type="Proteomes" id="UP000032568"/>
    </source>
</evidence>
<organism evidence="9 10">
    <name type="scientific">Thalassomonas actiniarum</name>
    <dbReference type="NCBI Taxonomy" id="485447"/>
    <lineage>
        <taxon>Bacteria</taxon>
        <taxon>Pseudomonadati</taxon>
        <taxon>Pseudomonadota</taxon>
        <taxon>Gammaproteobacteria</taxon>
        <taxon>Alteromonadales</taxon>
        <taxon>Colwelliaceae</taxon>
        <taxon>Thalassomonas</taxon>
    </lineage>
</organism>
<dbReference type="KEGG" id="tact:SG35_019060"/>
<dbReference type="GO" id="GO:0016985">
    <property type="term" value="F:mannan endo-1,4-beta-mannosidase activity"/>
    <property type="evidence" value="ECO:0007669"/>
    <property type="project" value="TreeGrafter"/>
</dbReference>
<feature type="domain" description="Glycoside hydrolase family 5" evidence="8">
    <location>
        <begin position="434"/>
        <end position="607"/>
    </location>
</feature>